<keyword evidence="7" id="KW-1185">Reference proteome</keyword>
<evidence type="ECO:0000256" key="5">
    <source>
        <dbReference type="HAMAP-Rule" id="MF_00410"/>
    </source>
</evidence>
<dbReference type="STRING" id="1104324.P186_1455"/>
<dbReference type="HAMAP" id="MF_00410">
    <property type="entry name" value="Ribosomal_eL31"/>
    <property type="match status" value="1"/>
</dbReference>
<dbReference type="HOGENOM" id="CLU_112570_3_1_2"/>
<accession>G7VER2</accession>
<sequence length="97" mass="11356">MFFPRSVSEEKKVEVSREYVINLRRAYEVSRSKRAKYAVGLIRRFVARHLKVEPRAVKIGQLLNAALWSRSIEKPPRRVRVAVEKYSDGTVKVELKE</sequence>
<dbReference type="InterPro" id="IPR020052">
    <property type="entry name" value="Ribosomal_eL31_CS"/>
</dbReference>
<evidence type="ECO:0000256" key="3">
    <source>
        <dbReference type="ARBA" id="ARBA00023274"/>
    </source>
</evidence>
<dbReference type="InterPro" id="IPR000054">
    <property type="entry name" value="Ribosomal_eL31"/>
</dbReference>
<dbReference type="PROSITE" id="PS01144">
    <property type="entry name" value="RIBOSOMAL_L31E"/>
    <property type="match status" value="1"/>
</dbReference>
<organism evidence="6 7">
    <name type="scientific">Pyrobaculum ferrireducens</name>
    <dbReference type="NCBI Taxonomy" id="1104324"/>
    <lineage>
        <taxon>Archaea</taxon>
        <taxon>Thermoproteota</taxon>
        <taxon>Thermoprotei</taxon>
        <taxon>Thermoproteales</taxon>
        <taxon>Thermoproteaceae</taxon>
        <taxon>Pyrobaculum</taxon>
    </lineage>
</organism>
<dbReference type="InterPro" id="IPR023621">
    <property type="entry name" value="Ribosomal_eL31_dom_sf"/>
</dbReference>
<dbReference type="AlphaFoldDB" id="G7VER2"/>
<name>G7VER2_9CREN</name>
<dbReference type="eggNOG" id="arCOG04473">
    <property type="taxonomic scope" value="Archaea"/>
</dbReference>
<evidence type="ECO:0000256" key="2">
    <source>
        <dbReference type="ARBA" id="ARBA00022980"/>
    </source>
</evidence>
<reference evidence="6 7" key="1">
    <citation type="journal article" date="2012" name="J. Bacteriol.">
        <title>Complete genome sequence of strain 1860, a crenarchaeon of the genus pyrobaculum able to grow with various electron acceptors.</title>
        <authorList>
            <person name="Mardanov A.V."/>
            <person name="Gumerov V.M."/>
            <person name="Slobodkina G.B."/>
            <person name="Beletsky A.V."/>
            <person name="Bonch-Osmolovskaya E.A."/>
            <person name="Ravin N.V."/>
            <person name="Skryabin K.G."/>
        </authorList>
    </citation>
    <scope>NUCLEOTIDE SEQUENCE [LARGE SCALE GENOMIC DNA]</scope>
    <source>
        <strain evidence="6 7">1860</strain>
    </source>
</reference>
<dbReference type="CDD" id="cd00463">
    <property type="entry name" value="Ribosomal_L31e"/>
    <property type="match status" value="1"/>
</dbReference>
<keyword evidence="2 5" id="KW-0689">Ribosomal protein</keyword>
<dbReference type="GO" id="GO:0002181">
    <property type="term" value="P:cytoplasmic translation"/>
    <property type="evidence" value="ECO:0007669"/>
    <property type="project" value="TreeGrafter"/>
</dbReference>
<dbReference type="EMBL" id="CP003098">
    <property type="protein sequence ID" value="AET32878.1"/>
    <property type="molecule type" value="Genomic_DNA"/>
</dbReference>
<dbReference type="PANTHER" id="PTHR10956:SF0">
    <property type="entry name" value="60S RIBOSOMAL PROTEIN L31"/>
    <property type="match status" value="1"/>
</dbReference>
<dbReference type="SMART" id="SM01380">
    <property type="entry name" value="Ribosomal_L31e"/>
    <property type="match status" value="1"/>
</dbReference>
<dbReference type="Proteomes" id="UP000005867">
    <property type="component" value="Chromosome"/>
</dbReference>
<proteinExistence type="inferred from homology"/>
<gene>
    <name evidence="5" type="primary">rpl31e</name>
    <name evidence="6" type="ORF">P186_1455</name>
</gene>
<comment type="similarity">
    <text evidence="1 5">Belongs to the eukaryotic ribosomal protein eL31 family.</text>
</comment>
<evidence type="ECO:0000256" key="1">
    <source>
        <dbReference type="ARBA" id="ARBA00010808"/>
    </source>
</evidence>
<dbReference type="NCBIfam" id="NF002258">
    <property type="entry name" value="PRK01192.1-1"/>
    <property type="match status" value="1"/>
</dbReference>
<dbReference type="KEGG" id="pyr:P186_1455"/>
<keyword evidence="3 5" id="KW-0687">Ribonucleoprotein</keyword>
<evidence type="ECO:0000313" key="7">
    <source>
        <dbReference type="Proteomes" id="UP000005867"/>
    </source>
</evidence>
<evidence type="ECO:0000313" key="6">
    <source>
        <dbReference type="EMBL" id="AET32878.1"/>
    </source>
</evidence>
<dbReference type="Gene3D" id="3.10.440.10">
    <property type="match status" value="1"/>
</dbReference>
<dbReference type="PANTHER" id="PTHR10956">
    <property type="entry name" value="60S RIBOSOMAL PROTEIN L31"/>
    <property type="match status" value="1"/>
</dbReference>
<dbReference type="SUPFAM" id="SSF54575">
    <property type="entry name" value="Ribosomal protein L31e"/>
    <property type="match status" value="1"/>
</dbReference>
<dbReference type="Pfam" id="PF01198">
    <property type="entry name" value="Ribosomal_L31e"/>
    <property type="match status" value="1"/>
</dbReference>
<evidence type="ECO:0000256" key="4">
    <source>
        <dbReference type="ARBA" id="ARBA00035230"/>
    </source>
</evidence>
<dbReference type="GO" id="GO:0003735">
    <property type="term" value="F:structural constituent of ribosome"/>
    <property type="evidence" value="ECO:0007669"/>
    <property type="project" value="InterPro"/>
</dbReference>
<dbReference type="GO" id="GO:0022625">
    <property type="term" value="C:cytosolic large ribosomal subunit"/>
    <property type="evidence" value="ECO:0007669"/>
    <property type="project" value="TreeGrafter"/>
</dbReference>
<protein>
    <recommendedName>
        <fullName evidence="4 5">Large ribosomal subunit protein eL31</fullName>
    </recommendedName>
</protein>